<keyword evidence="3" id="KW-1185">Reference proteome</keyword>
<evidence type="ECO:0000313" key="2">
    <source>
        <dbReference type="EMBL" id="MBB3707786.1"/>
    </source>
</evidence>
<organism evidence="2 3">
    <name type="scientific">Aminobacter aminovorans</name>
    <name type="common">Chelatobacter heintzii</name>
    <dbReference type="NCBI Taxonomy" id="83263"/>
    <lineage>
        <taxon>Bacteria</taxon>
        <taxon>Pseudomonadati</taxon>
        <taxon>Pseudomonadota</taxon>
        <taxon>Alphaproteobacteria</taxon>
        <taxon>Hyphomicrobiales</taxon>
        <taxon>Phyllobacteriaceae</taxon>
        <taxon>Aminobacter</taxon>
    </lineage>
</organism>
<reference evidence="2 3" key="1">
    <citation type="submission" date="2020-08" db="EMBL/GenBank/DDBJ databases">
        <title>Genomic Encyclopedia of Type Strains, Phase IV (KMG-IV): sequencing the most valuable type-strain genomes for metagenomic binning, comparative biology and taxonomic classification.</title>
        <authorList>
            <person name="Goeker M."/>
        </authorList>
    </citation>
    <scope>NUCLEOTIDE SEQUENCE [LARGE SCALE GENOMIC DNA]</scope>
    <source>
        <strain evidence="2 3">DSM 10368</strain>
    </source>
</reference>
<dbReference type="Proteomes" id="UP000577697">
    <property type="component" value="Unassembled WGS sequence"/>
</dbReference>
<name>A0ABR6HBE4_AMIAI</name>
<gene>
    <name evidence="2" type="ORF">FHS67_004119</name>
</gene>
<protein>
    <recommendedName>
        <fullName evidence="4">Transposase</fullName>
    </recommendedName>
</protein>
<sequence>MMKSLARAVDSAVAWRAVADRIRPKVPKLAAILDDPRAGCARLHDIPEGAPRQAFDGCVDKLPVRGRPRGKARCIGQMSDERSAYQPASRGALISPAQAGKLGDQCRQLHHSVGHDLYI</sequence>
<evidence type="ECO:0000313" key="3">
    <source>
        <dbReference type="Proteomes" id="UP000577697"/>
    </source>
</evidence>
<evidence type="ECO:0008006" key="4">
    <source>
        <dbReference type="Google" id="ProtNLM"/>
    </source>
</evidence>
<accession>A0ABR6HBE4</accession>
<comment type="caution">
    <text evidence="2">The sequence shown here is derived from an EMBL/GenBank/DDBJ whole genome shotgun (WGS) entry which is preliminary data.</text>
</comment>
<proteinExistence type="predicted"/>
<dbReference type="EMBL" id="JACICB010000015">
    <property type="protein sequence ID" value="MBB3707786.1"/>
    <property type="molecule type" value="Genomic_DNA"/>
</dbReference>
<evidence type="ECO:0000256" key="1">
    <source>
        <dbReference type="SAM" id="MobiDB-lite"/>
    </source>
</evidence>
<feature type="region of interest" description="Disordered" evidence="1">
    <location>
        <begin position="67"/>
        <end position="90"/>
    </location>
</feature>